<dbReference type="PANTHER" id="PTHR43629:SF2">
    <property type="entry name" value="RHODANESE-LIKE_PPIC DOMAIN-CONTAINING PROTEIN 12, CHLOROPLASTIC"/>
    <property type="match status" value="1"/>
</dbReference>
<dbReference type="InterPro" id="IPR001307">
    <property type="entry name" value="Thiosulphate_STrfase_CS"/>
</dbReference>
<gene>
    <name evidence="2" type="ORF">V6E02_04420</name>
</gene>
<proteinExistence type="predicted"/>
<dbReference type="InterPro" id="IPR001763">
    <property type="entry name" value="Rhodanese-like_dom"/>
</dbReference>
<dbReference type="RefSeq" id="WP_347307524.1">
    <property type="nucleotide sequence ID" value="NZ_JBAJEX010000002.1"/>
</dbReference>
<dbReference type="SMART" id="SM00450">
    <property type="entry name" value="RHOD"/>
    <property type="match status" value="1"/>
</dbReference>
<feature type="domain" description="Rhodanese" evidence="1">
    <location>
        <begin position="17"/>
        <end position="105"/>
    </location>
</feature>
<dbReference type="EMBL" id="JBAJEX010000002">
    <property type="protein sequence ID" value="MEO1766452.1"/>
    <property type="molecule type" value="Genomic_DNA"/>
</dbReference>
<dbReference type="Gene3D" id="3.40.250.10">
    <property type="entry name" value="Rhodanese-like domain"/>
    <property type="match status" value="1"/>
</dbReference>
<name>A0ABV0EF44_9BURK</name>
<evidence type="ECO:0000259" key="1">
    <source>
        <dbReference type="PROSITE" id="PS50206"/>
    </source>
</evidence>
<accession>A0ABV0EF44</accession>
<organism evidence="2 3">
    <name type="scientific">Thiobacter aerophilum</name>
    <dbReference type="NCBI Taxonomy" id="3121275"/>
    <lineage>
        <taxon>Bacteria</taxon>
        <taxon>Pseudomonadati</taxon>
        <taxon>Pseudomonadota</taxon>
        <taxon>Betaproteobacteria</taxon>
        <taxon>Burkholderiales</taxon>
        <taxon>Thiobacteraceae</taxon>
        <taxon>Thiobacter</taxon>
    </lineage>
</organism>
<sequence>MEHLTPAELAAWLSDPSRPKPRLVDVREPWEFDICHLPGAELFPMRQLLERLDALSPDRETVVICHHGIRSYQVARVLERQGFRAVYNLTGGLAAWARDVDASMPTY</sequence>
<dbReference type="PROSITE" id="PS00380">
    <property type="entry name" value="RHODANESE_1"/>
    <property type="match status" value="1"/>
</dbReference>
<dbReference type="Pfam" id="PF00581">
    <property type="entry name" value="Rhodanese"/>
    <property type="match status" value="1"/>
</dbReference>
<comment type="caution">
    <text evidence="2">The sequence shown here is derived from an EMBL/GenBank/DDBJ whole genome shotgun (WGS) entry which is preliminary data.</text>
</comment>
<keyword evidence="3" id="KW-1185">Reference proteome</keyword>
<evidence type="ECO:0000313" key="2">
    <source>
        <dbReference type="EMBL" id="MEO1766452.1"/>
    </source>
</evidence>
<dbReference type="SUPFAM" id="SSF52821">
    <property type="entry name" value="Rhodanese/Cell cycle control phosphatase"/>
    <property type="match status" value="1"/>
</dbReference>
<dbReference type="InterPro" id="IPR052204">
    <property type="entry name" value="PpiC/parvulin_rotamase"/>
</dbReference>
<dbReference type="InterPro" id="IPR036873">
    <property type="entry name" value="Rhodanese-like_dom_sf"/>
</dbReference>
<dbReference type="PANTHER" id="PTHR43629">
    <property type="entry name" value="PEPTIDYL-PROLYL CIS-TRANS ISOMERASE"/>
    <property type="match status" value="1"/>
</dbReference>
<protein>
    <submittedName>
        <fullName evidence="2">Rhodanese-like domain-containing protein</fullName>
    </submittedName>
</protein>
<evidence type="ECO:0000313" key="3">
    <source>
        <dbReference type="Proteomes" id="UP001482231"/>
    </source>
</evidence>
<dbReference type="Proteomes" id="UP001482231">
    <property type="component" value="Unassembled WGS sequence"/>
</dbReference>
<reference evidence="2 3" key="1">
    <citation type="submission" date="2024-02" db="EMBL/GenBank/DDBJ databases">
        <title>New thermophilic sulfur-oxidizing bacteria from a hot springs of the Uzon caldera (Kamchatka, Russia).</title>
        <authorList>
            <person name="Dukat A.M."/>
            <person name="Elcheninov A.G."/>
            <person name="Frolov E.N."/>
        </authorList>
    </citation>
    <scope>NUCLEOTIDE SEQUENCE [LARGE SCALE GENOMIC DNA]</scope>
    <source>
        <strain evidence="2 3">AK1</strain>
    </source>
</reference>
<dbReference type="PROSITE" id="PS50206">
    <property type="entry name" value="RHODANESE_3"/>
    <property type="match status" value="1"/>
</dbReference>